<feature type="compositionally biased region" description="Low complexity" evidence="1">
    <location>
        <begin position="1"/>
        <end position="29"/>
    </location>
</feature>
<evidence type="ECO:0000313" key="2">
    <source>
        <dbReference type="EMBL" id="JAE00315.1"/>
    </source>
</evidence>
<feature type="compositionally biased region" description="Polar residues" evidence="1">
    <location>
        <begin position="35"/>
        <end position="46"/>
    </location>
</feature>
<reference evidence="2" key="2">
    <citation type="journal article" date="2015" name="Data Brief">
        <title>Shoot transcriptome of the giant reed, Arundo donax.</title>
        <authorList>
            <person name="Barrero R.A."/>
            <person name="Guerrero F.D."/>
            <person name="Moolhuijzen P."/>
            <person name="Goolsby J.A."/>
            <person name="Tidwell J."/>
            <person name="Bellgard S.E."/>
            <person name="Bellgard M.I."/>
        </authorList>
    </citation>
    <scope>NUCLEOTIDE SEQUENCE</scope>
    <source>
        <tissue evidence="2">Shoot tissue taken approximately 20 cm above the soil surface</tissue>
    </source>
</reference>
<evidence type="ECO:0000256" key="1">
    <source>
        <dbReference type="SAM" id="MobiDB-lite"/>
    </source>
</evidence>
<proteinExistence type="predicted"/>
<name>A0A0A9EHT1_ARUDO</name>
<feature type="region of interest" description="Disordered" evidence="1">
    <location>
        <begin position="1"/>
        <end position="46"/>
    </location>
</feature>
<accession>A0A0A9EHT1</accession>
<dbReference type="EMBL" id="GBRH01197581">
    <property type="protein sequence ID" value="JAE00315.1"/>
    <property type="molecule type" value="Transcribed_RNA"/>
</dbReference>
<dbReference type="AlphaFoldDB" id="A0A0A9EHT1"/>
<reference evidence="2" key="1">
    <citation type="submission" date="2014-09" db="EMBL/GenBank/DDBJ databases">
        <authorList>
            <person name="Magalhaes I.L.F."/>
            <person name="Oliveira U."/>
            <person name="Santos F.R."/>
            <person name="Vidigal T.H.D.A."/>
            <person name="Brescovit A.D."/>
            <person name="Santos A.J."/>
        </authorList>
    </citation>
    <scope>NUCLEOTIDE SEQUENCE</scope>
    <source>
        <tissue evidence="2">Shoot tissue taken approximately 20 cm above the soil surface</tissue>
    </source>
</reference>
<protein>
    <submittedName>
        <fullName evidence="2">Uncharacterized protein</fullName>
    </submittedName>
</protein>
<organism evidence="2">
    <name type="scientific">Arundo donax</name>
    <name type="common">Giant reed</name>
    <name type="synonym">Donax arundinaceus</name>
    <dbReference type="NCBI Taxonomy" id="35708"/>
    <lineage>
        <taxon>Eukaryota</taxon>
        <taxon>Viridiplantae</taxon>
        <taxon>Streptophyta</taxon>
        <taxon>Embryophyta</taxon>
        <taxon>Tracheophyta</taxon>
        <taxon>Spermatophyta</taxon>
        <taxon>Magnoliopsida</taxon>
        <taxon>Liliopsida</taxon>
        <taxon>Poales</taxon>
        <taxon>Poaceae</taxon>
        <taxon>PACMAD clade</taxon>
        <taxon>Arundinoideae</taxon>
        <taxon>Arundineae</taxon>
        <taxon>Arundo</taxon>
    </lineage>
</organism>
<sequence>MSNLLSMSSRPPSSSDAPDDTGAATAASTEPLDSAPTSSPFSSAGE</sequence>